<evidence type="ECO:0000259" key="4">
    <source>
        <dbReference type="SMART" id="SM01359"/>
    </source>
</evidence>
<dbReference type="InterPro" id="IPR001599">
    <property type="entry name" value="Macroglobln_a2"/>
</dbReference>
<dbReference type="EMBL" id="VDMB01000024">
    <property type="protein sequence ID" value="TYT73610.1"/>
    <property type="molecule type" value="Genomic_DNA"/>
</dbReference>
<dbReference type="Pfam" id="PF13205">
    <property type="entry name" value="Big_5"/>
    <property type="match status" value="1"/>
</dbReference>
<dbReference type="Pfam" id="PF00207">
    <property type="entry name" value="A2M"/>
    <property type="match status" value="1"/>
</dbReference>
<feature type="domain" description="Alpha-2-macroglobulin" evidence="5">
    <location>
        <begin position="1176"/>
        <end position="1266"/>
    </location>
</feature>
<dbReference type="PANTHER" id="PTHR40094">
    <property type="entry name" value="ALPHA-2-MACROGLOBULIN HOMOLOG"/>
    <property type="match status" value="1"/>
</dbReference>
<evidence type="ECO:0000256" key="2">
    <source>
        <dbReference type="ARBA" id="ARBA00022729"/>
    </source>
</evidence>
<comment type="caution">
    <text evidence="6">The sequence shown here is derived from an EMBL/GenBank/DDBJ whole genome shotgun (WGS) entry which is preliminary data.</text>
</comment>
<evidence type="ECO:0008006" key="8">
    <source>
        <dbReference type="Google" id="ProtNLM"/>
    </source>
</evidence>
<reference evidence="6 7" key="1">
    <citation type="submission" date="2019-06" db="EMBL/GenBank/DDBJ databases">
        <title>Desulfobotulus mexicanus sp. nov., a novel sulfate-reducing bacterium isolated from the sediment of an alkaline crater lake in Mexico.</title>
        <authorList>
            <person name="Hirschler-Rea A."/>
        </authorList>
    </citation>
    <scope>NUCLEOTIDE SEQUENCE [LARGE SCALE GENOMIC DNA]</scope>
    <source>
        <strain evidence="6 7">PAR22N</strain>
    </source>
</reference>
<feature type="domain" description="Alpha-2-macroglobulin bait region" evidence="4">
    <location>
        <begin position="962"/>
        <end position="1115"/>
    </location>
</feature>
<dbReference type="Pfam" id="PF17973">
    <property type="entry name" value="bMG10"/>
    <property type="match status" value="1"/>
</dbReference>
<evidence type="ECO:0000313" key="7">
    <source>
        <dbReference type="Proteomes" id="UP000321899"/>
    </source>
</evidence>
<dbReference type="InterPro" id="IPR032812">
    <property type="entry name" value="SbsA_Ig"/>
</dbReference>
<dbReference type="Gene3D" id="2.20.130.20">
    <property type="match status" value="1"/>
</dbReference>
<dbReference type="Pfam" id="PF01835">
    <property type="entry name" value="MG2"/>
    <property type="match status" value="1"/>
</dbReference>
<comment type="similarity">
    <text evidence="1">Belongs to the protease inhibitor I39 (alpha-2-macroglobulin) family. Bacterial alpha-2-macroglobulin subfamily.</text>
</comment>
<feature type="signal peptide" evidence="3">
    <location>
        <begin position="1"/>
        <end position="22"/>
    </location>
</feature>
<dbReference type="InterPro" id="IPR051802">
    <property type="entry name" value="YfhM-like"/>
</dbReference>
<organism evidence="6 7">
    <name type="scientific">Desulfobotulus mexicanus</name>
    <dbReference type="NCBI Taxonomy" id="2586642"/>
    <lineage>
        <taxon>Bacteria</taxon>
        <taxon>Pseudomonadati</taxon>
        <taxon>Thermodesulfobacteriota</taxon>
        <taxon>Desulfobacteria</taxon>
        <taxon>Desulfobacterales</taxon>
        <taxon>Desulfobacteraceae</taxon>
        <taxon>Desulfobotulus</taxon>
    </lineage>
</organism>
<accession>A0A5S5MD38</accession>
<name>A0A5S5MD38_9BACT</name>
<keyword evidence="2 3" id="KW-0732">Signal</keyword>
<dbReference type="OrthoDB" id="9767116at2"/>
<dbReference type="InterPro" id="IPR011625">
    <property type="entry name" value="A2M_N_BRD"/>
</dbReference>
<dbReference type="PANTHER" id="PTHR40094:SF1">
    <property type="entry name" value="UBIQUITIN DOMAIN-CONTAINING PROTEIN"/>
    <property type="match status" value="1"/>
</dbReference>
<sequence>MHTRIPAFFFCFFYLFSSLALASPLIRIVPQGEDVPSDQRIRLEFDRPMIPLGQAEAANVPVRISPEVKGQWRWTDPQTLSFRPDPEEKLKPATRYRVDVNAGLVALDGTAVKPVKEKTFITTRPEIRHGFFHKWLDELTPVFELQANMPLTRSSVEKAVVFHTGGGFHPVKVSAAGDLPNAAIATSWIIQPARPLPANEKTELMVKKGLRTPEGDMPGKEIRNLRNFVTFPAPEFLGLRYATLNGENIFIPASSEDQITKDGPPQPADPQGYAELLFSTPVRISQATQNITFTPPLPGINKPWEDYYDYDPTRSLHTEDSTYGISLPATPLPLQDYTIHVSGVMTDAFKRKMGETRIARFHTDRLKPSFYLPTSTAVLEKGMDSELPISFTNIKNYRIQGSAMDKGGFYPVDTGYMQTGIPENTSATLAAGIRNILTESGILSAEVQTDPEVSTWEGASRFLTIVSPWQVVVKIGHFNSLIWVTDLRTGQPVSGITIRLLEGHEKNLEISDEEIATTRTNAEGIALLPGTAELDPEQKTAGRGEYREDKPLWFLEASSEKDLVLFPLDWRFSLNPWQISDTPIFSSARAPLGHIKSWGLTAQGIYRTGETMDYKIYVRNQDLHGLIPPPLSGWTLKVLDPGNQEIFRKDDFPLSAFGTFHGSLSIPENGRVGRYSFELSHKDTDKILRPLSVMVTDFSTAPFRVQADIAALQAKPGDKVTFKATASLHAGGAYTEAPVRIRSHIRSRPFTPDSPALKDFYFDSNNGRENLPVKTLADLSRRLDDKGRSKAQIKIPETDLAFGTLTLEAGVSDERGKTVSASTSIPFEGRDMLVGIKALDWMQKSGKSAEFRVVVVNPKGKIIPDIPIRFIAERQDVSVVRARSAGDAYTPRHSIEWKEVATGSLVSGEKPKDAVFTPDTPGRWRVRVEIEDSLGRTHKTSIPVWVSGPGTVIWESPEDLRVELVPEKTELQVGDTARILIKNPFPGAKALISVERYGVLRHEVRTLENAAEVIEIPMGPAMLPGCYVSVSILSPRVEGSLPPEKGPDLGKPSFRSGYLYLSVRPEEQKIPVSVNMDRESYKPGETVHVEIEIPENLADNTELTLAVLDSAIFDLLPGGRKNFDPHTGLYAPVSSMDLETYTLLSRLIGMQRLEAKGATPAGDGGGIRLREDFRGVAFWQPEILPDSSGRARISFSAPDNLTSWEVLVLAVTPKDRMGTGHGVFRVNRPTEIRPVMPNFLRTGDKLVAGFSILNRTDKTRDISIRAELHKEGRILANREFEKNFEPWQRQLFLLPAEVRNTGNLRMEVIAKDALDGDAIGHSLEVIESILLETQATSGITKDKVTQIHLKIPEKARLDVGALGIRLSPSLISSVEAPLLFLRDYPYDCWEQQLSKAMAAALYLSMMDYLPDEVQWQNAEKVIPEILAKAALFQRENGSMAYFPTSGGGENPMLSAFTALIFKKLADFGFYPAPDVTRKLDAYLDTLMRRNITGDSVLDRSSRMMSLLARSEQADADLFERLRPHPERDGLFATALFLEAAAKKGLSYGELSPVVDVLLARTHKTAGGLSAQDEESISHPWLMGSHSRTQAAVLMAIIRLGELPDAPKELLSYPTLLMRELMAQQGKAARWQGTQENLFAAMAATEYALSYEIERVDLEAKVRDEEGLEGKIRFRDIRDTAVRITRPIVKNDPGRDQIIQIEKSGSGSLYYTAALAFASEEPKLPADNGLHVRLRILNEKGEEIQKDSAVSMFRGERVHMVCDISNTQNLNFIIAEVPLPAGLEAVNPHLASSGEEMKAPALPDSVKSGNPWPFYHQELQHQQVRFFAEDLPAGTWRLYFTAQAIAEGSFLMPAAHAEALYRPEIWGRDKKHLLIIGPRTDDPAMEQ</sequence>
<dbReference type="InterPro" id="IPR008930">
    <property type="entry name" value="Terpenoid_cyclase/PrenylTrfase"/>
</dbReference>
<evidence type="ECO:0000256" key="3">
    <source>
        <dbReference type="SAM" id="SignalP"/>
    </source>
</evidence>
<dbReference type="Gene3D" id="2.60.40.3710">
    <property type="match status" value="1"/>
</dbReference>
<dbReference type="Pfam" id="PF07703">
    <property type="entry name" value="A2M_BRD"/>
    <property type="match status" value="1"/>
</dbReference>
<gene>
    <name evidence="6" type="ORF">FIM25_14130</name>
</gene>
<dbReference type="Proteomes" id="UP000321899">
    <property type="component" value="Unassembled WGS sequence"/>
</dbReference>
<dbReference type="SUPFAM" id="SSF48239">
    <property type="entry name" value="Terpenoid cyclases/Protein prenyltransferases"/>
    <property type="match status" value="1"/>
</dbReference>
<dbReference type="SMART" id="SM01359">
    <property type="entry name" value="A2M_N_2"/>
    <property type="match status" value="1"/>
</dbReference>
<evidence type="ECO:0000256" key="1">
    <source>
        <dbReference type="ARBA" id="ARBA00010556"/>
    </source>
</evidence>
<evidence type="ECO:0000259" key="5">
    <source>
        <dbReference type="SMART" id="SM01360"/>
    </source>
</evidence>
<keyword evidence="7" id="KW-1185">Reference proteome</keyword>
<dbReference type="InterPro" id="IPR002890">
    <property type="entry name" value="MG2"/>
</dbReference>
<proteinExistence type="inferred from homology"/>
<protein>
    <recommendedName>
        <fullName evidence="8">Alpha-2-macroglobulin</fullName>
    </recommendedName>
</protein>
<dbReference type="Gene3D" id="1.50.10.20">
    <property type="match status" value="1"/>
</dbReference>
<feature type="chain" id="PRO_5024365487" description="Alpha-2-macroglobulin" evidence="3">
    <location>
        <begin position="23"/>
        <end position="1886"/>
    </location>
</feature>
<dbReference type="SMART" id="SM01360">
    <property type="entry name" value="A2M"/>
    <property type="match status" value="1"/>
</dbReference>
<evidence type="ECO:0000313" key="6">
    <source>
        <dbReference type="EMBL" id="TYT73610.1"/>
    </source>
</evidence>
<dbReference type="GO" id="GO:0004866">
    <property type="term" value="F:endopeptidase inhibitor activity"/>
    <property type="evidence" value="ECO:0007669"/>
    <property type="project" value="InterPro"/>
</dbReference>
<dbReference type="InterPro" id="IPR041246">
    <property type="entry name" value="Bact_MG10"/>
</dbReference>
<dbReference type="RefSeq" id="WP_139450508.1">
    <property type="nucleotide sequence ID" value="NZ_VDMB01000024.1"/>
</dbReference>
<dbReference type="Gene3D" id="2.60.40.1930">
    <property type="match status" value="1"/>
</dbReference>